<comment type="subcellular location">
    <subcellularLocation>
        <location evidence="1">Cell membrane</location>
        <topology evidence="1">Multi-pass membrane protein</topology>
    </subcellularLocation>
</comment>
<keyword evidence="5 6" id="KW-0472">Membrane</keyword>
<evidence type="ECO:0000256" key="4">
    <source>
        <dbReference type="ARBA" id="ARBA00022989"/>
    </source>
</evidence>
<evidence type="ECO:0000313" key="7">
    <source>
        <dbReference type="EMBL" id="SEW00130.1"/>
    </source>
</evidence>
<keyword evidence="3 6" id="KW-0812">Transmembrane</keyword>
<dbReference type="OrthoDB" id="1495589at2"/>
<dbReference type="AlphaFoldDB" id="A0A1I0NG55"/>
<feature type="transmembrane region" description="Helical" evidence="6">
    <location>
        <begin position="93"/>
        <end position="111"/>
    </location>
</feature>
<keyword evidence="4 6" id="KW-1133">Transmembrane helix</keyword>
<dbReference type="GeneID" id="99985894"/>
<dbReference type="Pfam" id="PF01943">
    <property type="entry name" value="Polysacc_synt"/>
    <property type="match status" value="1"/>
</dbReference>
<feature type="transmembrane region" description="Helical" evidence="6">
    <location>
        <begin position="117"/>
        <end position="136"/>
    </location>
</feature>
<evidence type="ECO:0000256" key="5">
    <source>
        <dbReference type="ARBA" id="ARBA00023136"/>
    </source>
</evidence>
<name>A0A1I0NG55_9BACT</name>
<dbReference type="PANTHER" id="PTHR30250">
    <property type="entry name" value="PST FAMILY PREDICTED COLANIC ACID TRANSPORTER"/>
    <property type="match status" value="1"/>
</dbReference>
<dbReference type="STRING" id="1267423.SAMN05216290_1162"/>
<accession>A0A1I0NG55</accession>
<dbReference type="InterPro" id="IPR002797">
    <property type="entry name" value="Polysacc_synth"/>
</dbReference>
<evidence type="ECO:0000313" key="8">
    <source>
        <dbReference type="Proteomes" id="UP000199437"/>
    </source>
</evidence>
<feature type="transmembrane region" description="Helical" evidence="6">
    <location>
        <begin position="362"/>
        <end position="382"/>
    </location>
</feature>
<reference evidence="8" key="1">
    <citation type="submission" date="2016-10" db="EMBL/GenBank/DDBJ databases">
        <authorList>
            <person name="Varghese N."/>
            <person name="Submissions S."/>
        </authorList>
    </citation>
    <scope>NUCLEOTIDE SEQUENCE [LARGE SCALE GENOMIC DNA]</scope>
    <source>
        <strain evidence="8">CGMCC 1.12402</strain>
    </source>
</reference>
<evidence type="ECO:0000256" key="2">
    <source>
        <dbReference type="ARBA" id="ARBA00022475"/>
    </source>
</evidence>
<dbReference type="InterPro" id="IPR050833">
    <property type="entry name" value="Poly_Biosynth_Transport"/>
</dbReference>
<evidence type="ECO:0000256" key="3">
    <source>
        <dbReference type="ARBA" id="ARBA00022692"/>
    </source>
</evidence>
<feature type="transmembrane region" description="Helical" evidence="6">
    <location>
        <begin position="148"/>
        <end position="174"/>
    </location>
</feature>
<feature type="transmembrane region" description="Helical" evidence="6">
    <location>
        <begin position="222"/>
        <end position="248"/>
    </location>
</feature>
<dbReference type="PANTHER" id="PTHR30250:SF11">
    <property type="entry name" value="O-ANTIGEN TRANSPORTER-RELATED"/>
    <property type="match status" value="1"/>
</dbReference>
<feature type="transmembrane region" description="Helical" evidence="6">
    <location>
        <begin position="254"/>
        <end position="275"/>
    </location>
</feature>
<gene>
    <name evidence="7" type="ORF">SAMN05216290_1162</name>
</gene>
<feature type="transmembrane region" description="Helical" evidence="6">
    <location>
        <begin position="330"/>
        <end position="355"/>
    </location>
</feature>
<feature type="transmembrane region" description="Helical" evidence="6">
    <location>
        <begin position="180"/>
        <end position="201"/>
    </location>
</feature>
<feature type="transmembrane region" description="Helical" evidence="6">
    <location>
        <begin position="301"/>
        <end position="324"/>
    </location>
</feature>
<feature type="transmembrane region" description="Helical" evidence="6">
    <location>
        <begin position="21"/>
        <end position="45"/>
    </location>
</feature>
<feature type="transmembrane region" description="Helical" evidence="6">
    <location>
        <begin position="57"/>
        <end position="81"/>
    </location>
</feature>
<evidence type="ECO:0000256" key="1">
    <source>
        <dbReference type="ARBA" id="ARBA00004651"/>
    </source>
</evidence>
<dbReference type="Proteomes" id="UP000199437">
    <property type="component" value="Unassembled WGS sequence"/>
</dbReference>
<sequence length="417" mass="47097">MRSLLRRSVLFLSQKKGVEKTAVRYAFGDYTSKIITAFSFPIIASNMGFENTGKYDLILTSCIIAAPVFTLHISDAIYRWLTDTNSFEQKKGYSNGLAFLMAVLIFIIGTFPITNLFYSSTLLLPAYSLLMSLIIYRACQQVIRGLGLINKYAIASIFNALTYASIALVGLILFKKDLRFVLFAMTLGNLLASVLLIIPITKRRIWSPSTIGFDQMFSLIKFSFPLLVNSLGWMLVIQLNKYVIAYFFGNDENGIYAITERLASPIYLLAFYYYFSTQDHFLKSSEVRRDSSFLFKIIKKLVLISGIGTIILQLLYMVFLPHFFPDLTVVLRYIPAMAVANILLAITTFLGIPYIQSKDSNILARTTLYGLVIMALTTAISINLLGLYGVYLSISLGTLLTIVMRLKYTKHYYLKSL</sequence>
<dbReference type="EMBL" id="FOIR01000001">
    <property type="protein sequence ID" value="SEW00130.1"/>
    <property type="molecule type" value="Genomic_DNA"/>
</dbReference>
<organism evidence="7 8">
    <name type="scientific">Roseivirga pacifica</name>
    <dbReference type="NCBI Taxonomy" id="1267423"/>
    <lineage>
        <taxon>Bacteria</taxon>
        <taxon>Pseudomonadati</taxon>
        <taxon>Bacteroidota</taxon>
        <taxon>Cytophagia</taxon>
        <taxon>Cytophagales</taxon>
        <taxon>Roseivirgaceae</taxon>
        <taxon>Roseivirga</taxon>
    </lineage>
</organism>
<dbReference type="RefSeq" id="WP_090257566.1">
    <property type="nucleotide sequence ID" value="NZ_FOIR01000001.1"/>
</dbReference>
<keyword evidence="2" id="KW-1003">Cell membrane</keyword>
<protein>
    <submittedName>
        <fullName evidence="7">Membrane protein involved in the export of O-antigen and teichoic acid</fullName>
    </submittedName>
</protein>
<keyword evidence="8" id="KW-1185">Reference proteome</keyword>
<evidence type="ECO:0000256" key="6">
    <source>
        <dbReference type="SAM" id="Phobius"/>
    </source>
</evidence>
<dbReference type="GO" id="GO:0005886">
    <property type="term" value="C:plasma membrane"/>
    <property type="evidence" value="ECO:0007669"/>
    <property type="project" value="UniProtKB-SubCell"/>
</dbReference>
<proteinExistence type="predicted"/>